<evidence type="ECO:0000256" key="1">
    <source>
        <dbReference type="SAM" id="MobiDB-lite"/>
    </source>
</evidence>
<gene>
    <name evidence="2" type="ORF">APZ42_002806</name>
</gene>
<dbReference type="AlphaFoldDB" id="A0A164I123"/>
<dbReference type="Proteomes" id="UP000076858">
    <property type="component" value="Unassembled WGS sequence"/>
</dbReference>
<reference evidence="2 3" key="1">
    <citation type="submission" date="2016-03" db="EMBL/GenBank/DDBJ databases">
        <title>EvidentialGene: Evidence-directed Construction of Genes on Genomes.</title>
        <authorList>
            <person name="Gilbert D.G."/>
            <person name="Choi J.-H."/>
            <person name="Mockaitis K."/>
            <person name="Colbourne J."/>
            <person name="Pfrender M."/>
        </authorList>
    </citation>
    <scope>NUCLEOTIDE SEQUENCE [LARGE SCALE GENOMIC DNA]</scope>
    <source>
        <strain evidence="2 3">Xinb3</strain>
        <tissue evidence="2">Complete organism</tissue>
    </source>
</reference>
<organism evidence="2 3">
    <name type="scientific">Daphnia magna</name>
    <dbReference type="NCBI Taxonomy" id="35525"/>
    <lineage>
        <taxon>Eukaryota</taxon>
        <taxon>Metazoa</taxon>
        <taxon>Ecdysozoa</taxon>
        <taxon>Arthropoda</taxon>
        <taxon>Crustacea</taxon>
        <taxon>Branchiopoda</taxon>
        <taxon>Diplostraca</taxon>
        <taxon>Cladocera</taxon>
        <taxon>Anomopoda</taxon>
        <taxon>Daphniidae</taxon>
        <taxon>Daphnia</taxon>
    </lineage>
</organism>
<name>A0A164I123_9CRUS</name>
<feature type="compositionally biased region" description="Low complexity" evidence="1">
    <location>
        <begin position="26"/>
        <end position="56"/>
    </location>
</feature>
<sequence>MFYQPESTCALQNKAIQQQQLKEEQQQQQRRSSSASWMTDDSSSSADGSSQLLSLHHQSDDEDRTYSMTVTARAQVRRLQRRAHLISTEFAQLCS</sequence>
<protein>
    <submittedName>
        <fullName evidence="2">Uncharacterized protein</fullName>
    </submittedName>
</protein>
<keyword evidence="3" id="KW-1185">Reference proteome</keyword>
<comment type="caution">
    <text evidence="2">The sequence shown here is derived from an EMBL/GenBank/DDBJ whole genome shotgun (WGS) entry which is preliminary data.</text>
</comment>
<feature type="region of interest" description="Disordered" evidence="1">
    <location>
        <begin position="14"/>
        <end position="66"/>
    </location>
</feature>
<evidence type="ECO:0000313" key="2">
    <source>
        <dbReference type="EMBL" id="KZS00765.1"/>
    </source>
</evidence>
<proteinExistence type="predicted"/>
<evidence type="ECO:0000313" key="3">
    <source>
        <dbReference type="Proteomes" id="UP000076858"/>
    </source>
</evidence>
<accession>A0A164I123</accession>
<dbReference type="EMBL" id="LRGB01008618">
    <property type="protein sequence ID" value="KZS00765.1"/>
    <property type="molecule type" value="Genomic_DNA"/>
</dbReference>